<proteinExistence type="predicted"/>
<dbReference type="AlphaFoldDB" id="A0AAN1WHE7"/>
<keyword evidence="2" id="KW-1185">Reference proteome</keyword>
<organism evidence="1 2">
    <name type="scientific">Marinagarivorans cellulosilyticus</name>
    <dbReference type="NCBI Taxonomy" id="2721545"/>
    <lineage>
        <taxon>Bacteria</taxon>
        <taxon>Pseudomonadati</taxon>
        <taxon>Pseudomonadota</taxon>
        <taxon>Gammaproteobacteria</taxon>
        <taxon>Cellvibrionales</taxon>
        <taxon>Cellvibrionaceae</taxon>
        <taxon>Marinagarivorans</taxon>
    </lineage>
</organism>
<protein>
    <submittedName>
        <fullName evidence="1">Uncharacterized protein</fullName>
    </submittedName>
</protein>
<name>A0AAN1WHE7_9GAMM</name>
<dbReference type="NCBIfam" id="NF038106">
    <property type="entry name" value="gamma_NF038106"/>
    <property type="match status" value="1"/>
</dbReference>
<dbReference type="EMBL" id="AP023086">
    <property type="protein sequence ID" value="BCD97647.1"/>
    <property type="molecule type" value="Genomic_DNA"/>
</dbReference>
<accession>A0AAN1WHE7</accession>
<dbReference type="Proteomes" id="UP001320119">
    <property type="component" value="Chromosome"/>
</dbReference>
<gene>
    <name evidence="1" type="ORF">MARGE09_P1848</name>
</gene>
<sequence length="98" mass="10673">MSLKKDKQKVLGETFDDERIKSFLDVQAPAGIDADYHCIEVAYRGMHQENFATFVQFFVAAGRNINAVGPTGKTMPQIIAGHRQGSDYLAALNAAGAK</sequence>
<dbReference type="RefSeq" id="WP_236987109.1">
    <property type="nucleotide sequence ID" value="NZ_AP023086.1"/>
</dbReference>
<reference evidence="1 2" key="1">
    <citation type="journal article" date="2022" name="IScience">
        <title>An ultrasensitive nanofiber-based assay for enzymatic hydrolysis and deep-sea microbial degradation of cellulose.</title>
        <authorList>
            <person name="Tsudome M."/>
            <person name="Tachioka M."/>
            <person name="Miyazaki M."/>
            <person name="Uchimura K."/>
            <person name="Tsuda M."/>
            <person name="Takaki Y."/>
            <person name="Deguchi S."/>
        </authorList>
    </citation>
    <scope>NUCLEOTIDE SEQUENCE [LARGE SCALE GENOMIC DNA]</scope>
    <source>
        <strain evidence="1 2">GE09</strain>
    </source>
</reference>
<dbReference type="KEGG" id="marq:MARGE09_P1848"/>
<evidence type="ECO:0000313" key="1">
    <source>
        <dbReference type="EMBL" id="BCD97647.1"/>
    </source>
</evidence>
<evidence type="ECO:0000313" key="2">
    <source>
        <dbReference type="Proteomes" id="UP001320119"/>
    </source>
</evidence>
<dbReference type="InterPro" id="IPR047742">
    <property type="entry name" value="PA4642-like"/>
</dbReference>